<sequence>MALCITFLLLLTFGCSATVQQLYWEAESRSQVAHAPGRLVPQYRPVQEPARFQPRPVQWPSRVQTPTQVQNPFLQSKQTFNEPLTWRYPDDPVKEVQLAIDEQRPLPLPASSIAVQCGETAARVEVKRDLLGIGQLIHPADLTLGGCAVTGEDASAQVLIFVTELHECGSTLTMTEDSLVYVFTLRYTPATLGSSPIVRTREVVVWVECHYQRNHDVSSGSVKPTWNPYASTKVAEELLYFSLRLMTDNWQLERPSKEYVLGDNINFEASVVQFFHVPLRVFVDNCVATVIPNANTVPRYAFIENRGCLVDTKLTGSRSQFIPRTMDDTLQFQIKAFRFHVVNSGSLYITCLLKATTASAPIDHENKACSFSNGWREASKKDQVCGCCDTDCGMRREPDPGTFALQSSVYLIHVSPWLQSLVLGWKKVHPLRKLFVLFLAMSDPSKPTATASIMDPNISNQEGFLLFLGFRWEQETSIGPLNIKEKLLD</sequence>
<keyword evidence="11" id="KW-0472">Membrane</keyword>
<dbReference type="Gene3D" id="2.60.40.4100">
    <property type="entry name" value="Zona pellucida, ZP-C domain"/>
    <property type="match status" value="1"/>
</dbReference>
<dbReference type="Gene3D" id="2.60.40.3210">
    <property type="entry name" value="Zona pellucida, ZP-N domain"/>
    <property type="match status" value="1"/>
</dbReference>
<keyword evidence="7 14" id="KW-0165">Cleavage on pair of basic residues</keyword>
<dbReference type="GO" id="GO:2000344">
    <property type="term" value="P:positive regulation of acrosome reaction"/>
    <property type="evidence" value="ECO:0007669"/>
    <property type="project" value="UniProtKB-UniRule"/>
</dbReference>
<dbReference type="FunFam" id="2.60.40.4100:FF:000002">
    <property type="entry name" value="Zona pellucida sperm-binding protein 3"/>
    <property type="match status" value="1"/>
</dbReference>
<evidence type="ECO:0000256" key="2">
    <source>
        <dbReference type="ARBA" id="ARBA00006735"/>
    </source>
</evidence>
<evidence type="ECO:0000256" key="10">
    <source>
        <dbReference type="ARBA" id="ARBA00022989"/>
    </source>
</evidence>
<evidence type="ECO:0000259" key="15">
    <source>
        <dbReference type="PROSITE" id="PS51034"/>
    </source>
</evidence>
<dbReference type="InterPro" id="IPR042235">
    <property type="entry name" value="ZP-C_dom"/>
</dbReference>
<evidence type="ECO:0000256" key="4">
    <source>
        <dbReference type="ARBA" id="ARBA00022475"/>
    </source>
</evidence>
<dbReference type="AlphaFoldDB" id="A0A8C7TSV9"/>
<dbReference type="PROSITE" id="PS51034">
    <property type="entry name" value="ZP_2"/>
    <property type="match status" value="1"/>
</dbReference>
<dbReference type="InterPro" id="IPR001507">
    <property type="entry name" value="ZP_dom"/>
</dbReference>
<evidence type="ECO:0000256" key="6">
    <source>
        <dbReference type="ARBA" id="ARBA00022530"/>
    </source>
</evidence>
<reference evidence="16 17" key="1">
    <citation type="submission" date="2020-07" db="EMBL/GenBank/DDBJ databases">
        <title>A long reads based de novo assembly of the rainbow trout Arlee double haploid line genome.</title>
        <authorList>
            <person name="Gao G."/>
            <person name="Palti Y."/>
        </authorList>
    </citation>
    <scope>NUCLEOTIDE SEQUENCE [LARGE SCALE GENOMIC DNA]</scope>
</reference>
<accession>A0A8C7TSV9</accession>
<name>A0A8C7TSV9_ONCMY</name>
<dbReference type="GO" id="GO:0035805">
    <property type="term" value="C:egg coat"/>
    <property type="evidence" value="ECO:0007669"/>
    <property type="project" value="UniProtKB-SubCell"/>
</dbReference>
<protein>
    <recommendedName>
        <fullName evidence="3 14">Zona pellucida sperm-binding protein 3</fullName>
    </recommendedName>
</protein>
<dbReference type="Ensembl" id="ENSOMYT00000095812.2">
    <property type="protein sequence ID" value="ENSOMYP00000087959.2"/>
    <property type="gene ID" value="ENSOMYG00000040682.2"/>
</dbReference>
<dbReference type="Proteomes" id="UP000694395">
    <property type="component" value="Chromosome 30"/>
</dbReference>
<feature type="domain" description="ZP" evidence="15">
    <location>
        <begin position="116"/>
        <end position="376"/>
    </location>
</feature>
<evidence type="ECO:0000256" key="5">
    <source>
        <dbReference type="ARBA" id="ARBA00022525"/>
    </source>
</evidence>
<evidence type="ECO:0000256" key="1">
    <source>
        <dbReference type="ARBA" id="ARBA00004498"/>
    </source>
</evidence>
<dbReference type="Ensembl" id="ENSOMYT00000095832.2">
    <property type="protein sequence ID" value="ENSOMYP00000087979.2"/>
    <property type="gene ID" value="ENSOMYG00000060347.1"/>
</dbReference>
<keyword evidence="8" id="KW-0812">Transmembrane</keyword>
<evidence type="ECO:0000313" key="17">
    <source>
        <dbReference type="Proteomes" id="UP000694395"/>
    </source>
</evidence>
<dbReference type="GO" id="GO:0032190">
    <property type="term" value="F:acrosin binding"/>
    <property type="evidence" value="ECO:0007669"/>
    <property type="project" value="TreeGrafter"/>
</dbReference>
<keyword evidence="9 14" id="KW-0732">Signal</keyword>
<dbReference type="Pfam" id="PF00100">
    <property type="entry name" value="Zona_pellucida"/>
    <property type="match status" value="1"/>
</dbReference>
<evidence type="ECO:0000256" key="13">
    <source>
        <dbReference type="ARBA" id="ARBA00023180"/>
    </source>
</evidence>
<dbReference type="InterPro" id="IPR055355">
    <property type="entry name" value="ZP-C"/>
</dbReference>
<dbReference type="GeneTree" id="ENSGT01030000234567"/>
<dbReference type="PRINTS" id="PR00023">
    <property type="entry name" value="ZPELLUCIDA"/>
</dbReference>
<evidence type="ECO:0000256" key="3">
    <source>
        <dbReference type="ARBA" id="ARBA00017980"/>
    </source>
</evidence>
<evidence type="ECO:0000256" key="14">
    <source>
        <dbReference type="RuleBase" id="RU367066"/>
    </source>
</evidence>
<keyword evidence="6 14" id="KW-0272">Extracellular matrix</keyword>
<comment type="function">
    <text evidence="14">Component of the zona pellucida, an extracellular matrix surrounding oocytes which mediates sperm binding, induction of the acrosome reaction and prevents post-fertilization polyspermy. The zona pellucida is composed of 3 to 4 glycoproteins, ZP1, ZP2, ZP3, and ZP4. ZP3 is essential for sperm binding and zona matrix formation.</text>
</comment>
<evidence type="ECO:0000256" key="8">
    <source>
        <dbReference type="ARBA" id="ARBA00022692"/>
    </source>
</evidence>
<dbReference type="GO" id="GO:0005886">
    <property type="term" value="C:plasma membrane"/>
    <property type="evidence" value="ECO:0007669"/>
    <property type="project" value="UniProtKB-SubCell"/>
</dbReference>
<keyword evidence="4 14" id="KW-1003">Cell membrane</keyword>
<reference evidence="16" key="2">
    <citation type="submission" date="2025-05" db="UniProtKB">
        <authorList>
            <consortium name="Ensembl"/>
        </authorList>
    </citation>
    <scope>IDENTIFICATION</scope>
</reference>
<dbReference type="FunFam" id="2.60.40.3210:FF:000001">
    <property type="entry name" value="Zona pellucida sperm-binding protein 3"/>
    <property type="match status" value="1"/>
</dbReference>
<dbReference type="PANTHER" id="PTHR11576">
    <property type="entry name" value="ZONA PELLUCIDA SPERM-BINDING PROTEIN 3"/>
    <property type="match status" value="1"/>
</dbReference>
<keyword evidence="10" id="KW-1133">Transmembrane helix</keyword>
<proteinExistence type="inferred from homology"/>
<comment type="PTM">
    <text evidence="14">Proteolytically cleaved before the transmembrane segment to yield the secreted ectodomain incorporated in the zona pellucida.</text>
</comment>
<keyword evidence="13" id="KW-0325">Glycoprotein</keyword>
<evidence type="ECO:0000256" key="11">
    <source>
        <dbReference type="ARBA" id="ARBA00023136"/>
    </source>
</evidence>
<keyword evidence="12 14" id="KW-1015">Disulfide bond</keyword>
<feature type="signal peptide" evidence="14">
    <location>
        <begin position="1"/>
        <end position="17"/>
    </location>
</feature>
<comment type="similarity">
    <text evidence="2 14">Belongs to the ZP domain family. ZPC subfamily.</text>
</comment>
<dbReference type="SMART" id="SM00241">
    <property type="entry name" value="ZP"/>
    <property type="match status" value="1"/>
</dbReference>
<dbReference type="InterPro" id="IPR055356">
    <property type="entry name" value="ZP-N"/>
</dbReference>
<keyword evidence="17" id="KW-1185">Reference proteome</keyword>
<organism evidence="16 17">
    <name type="scientific">Oncorhynchus mykiss</name>
    <name type="common">Rainbow trout</name>
    <name type="synonym">Salmo gairdneri</name>
    <dbReference type="NCBI Taxonomy" id="8022"/>
    <lineage>
        <taxon>Eukaryota</taxon>
        <taxon>Metazoa</taxon>
        <taxon>Chordata</taxon>
        <taxon>Craniata</taxon>
        <taxon>Vertebrata</taxon>
        <taxon>Euteleostomi</taxon>
        <taxon>Actinopterygii</taxon>
        <taxon>Neopterygii</taxon>
        <taxon>Teleostei</taxon>
        <taxon>Protacanthopterygii</taxon>
        <taxon>Salmoniformes</taxon>
        <taxon>Salmonidae</taxon>
        <taxon>Salmoninae</taxon>
        <taxon>Oncorhynchus</taxon>
    </lineage>
</organism>
<evidence type="ECO:0000256" key="12">
    <source>
        <dbReference type="ARBA" id="ARBA00023157"/>
    </source>
</evidence>
<comment type="subcellular location">
    <subcellularLocation>
        <location evidence="1">Secreted</location>
        <location evidence="1">Extracellular space</location>
        <location evidence="1">Extracellular matrix</location>
    </subcellularLocation>
    <subcellularLocation>
        <location evidence="14">Zona pellucida</location>
    </subcellularLocation>
    <subcellularLocation>
        <location evidence="14">Cell membrane</location>
        <topology evidence="14">Single-pass type I membrane protein</topology>
    </subcellularLocation>
</comment>
<dbReference type="GO" id="GO:0007339">
    <property type="term" value="P:binding of sperm to zona pellucida"/>
    <property type="evidence" value="ECO:0007669"/>
    <property type="project" value="UniProtKB-UniRule"/>
</dbReference>
<dbReference type="Pfam" id="PF23344">
    <property type="entry name" value="ZP-N"/>
    <property type="match status" value="1"/>
</dbReference>
<evidence type="ECO:0000313" key="16">
    <source>
        <dbReference type="Ensembl" id="ENSOMYP00000087979.2"/>
    </source>
</evidence>
<keyword evidence="5 14" id="KW-0964">Secreted</keyword>
<comment type="domain">
    <text evidence="14">The ZP domain is involved in the polymerization of the ZP proteins to form the zona pellucida.</text>
</comment>
<feature type="chain" id="PRO_5044520992" description="Zona pellucida sperm-binding protein 3" evidence="14">
    <location>
        <begin position="18"/>
        <end position="489"/>
    </location>
</feature>
<dbReference type="GO" id="GO:0035804">
    <property type="term" value="F:structural constituent of egg coat"/>
    <property type="evidence" value="ECO:0007669"/>
    <property type="project" value="UniProtKB-UniRule"/>
</dbReference>
<dbReference type="GO" id="GO:0035803">
    <property type="term" value="P:egg coat formation"/>
    <property type="evidence" value="ECO:0007669"/>
    <property type="project" value="UniProtKB-UniRule"/>
</dbReference>
<evidence type="ECO:0000256" key="9">
    <source>
        <dbReference type="ARBA" id="ARBA00022729"/>
    </source>
</evidence>
<dbReference type="PANTHER" id="PTHR11576:SF2">
    <property type="entry name" value="ZONA PELLUCIDA SPERM-BINDING PROTEIN 3"/>
    <property type="match status" value="1"/>
</dbReference>
<evidence type="ECO:0000256" key="7">
    <source>
        <dbReference type="ARBA" id="ARBA00022685"/>
    </source>
</evidence>
<dbReference type="InterPro" id="IPR048290">
    <property type="entry name" value="ZP_chr"/>
</dbReference>